<evidence type="ECO:0000313" key="2">
    <source>
        <dbReference type="EMBL" id="KAH9516229.1"/>
    </source>
</evidence>
<dbReference type="Proteomes" id="UP000828236">
    <property type="component" value="Unassembled WGS sequence"/>
</dbReference>
<dbReference type="EMBL" id="ASGP02000003">
    <property type="protein sequence ID" value="KAH9516229.1"/>
    <property type="molecule type" value="Genomic_DNA"/>
</dbReference>
<name>A0A922HYF4_DERFA</name>
<dbReference type="EMBL" id="SDOV01000001">
    <property type="protein sequence ID" value="KAH7645948.1"/>
    <property type="molecule type" value="Genomic_DNA"/>
</dbReference>
<dbReference type="PANTHER" id="PTHR21192">
    <property type="entry name" value="NUCLEAR PROTEIN E3-3"/>
    <property type="match status" value="1"/>
</dbReference>
<keyword evidence="3" id="KW-1185">Reference proteome</keyword>
<reference evidence="2" key="4">
    <citation type="journal article" date="2022" name="Res Sq">
        <title>Comparative Genomics Reveals Insights into the Divergent Evolution of Astigmatic Mites and Household Pest Adaptations.</title>
        <authorList>
            <person name="Xiong Q."/>
            <person name="Wan A.T.-Y."/>
            <person name="Liu X.-Y."/>
            <person name="Fung C.S.-H."/>
            <person name="Xiao X."/>
            <person name="Malainual N."/>
            <person name="Hou J."/>
            <person name="Wang L."/>
            <person name="Wang M."/>
            <person name="Yang K."/>
            <person name="Cui Y."/>
            <person name="Leung E."/>
            <person name="Nong W."/>
            <person name="Shin S.-K."/>
            <person name="Au S."/>
            <person name="Jeong K.Y."/>
            <person name="Chew F.T."/>
            <person name="Hui J."/>
            <person name="Leung T.F."/>
            <person name="Tungtrongchitr A."/>
            <person name="Zhong N."/>
            <person name="Liu Z."/>
            <person name="Tsui S."/>
        </authorList>
    </citation>
    <scope>NUCLEOTIDE SEQUENCE</scope>
    <source>
        <strain evidence="2">Derf</strain>
        <tissue evidence="2">Whole organism</tissue>
    </source>
</reference>
<dbReference type="PANTHER" id="PTHR21192:SF2">
    <property type="entry name" value="NADH DEHYDROGENASE [UBIQUINONE] 1 ALPHA SUBCOMPLEX ASSEMBLY FACTOR 3"/>
    <property type="match status" value="1"/>
</dbReference>
<comment type="caution">
    <text evidence="2">The sequence shown here is derived from an EMBL/GenBank/DDBJ whole genome shotgun (WGS) entry which is preliminary data.</text>
</comment>
<dbReference type="AlphaFoldDB" id="A0A922HYF4"/>
<dbReference type="OrthoDB" id="20681at2759"/>
<gene>
    <name evidence="2" type="primary">NDUFAF3</name>
    <name evidence="2" type="ORF">DERF_006983</name>
    <name evidence="1" type="ORF">HUG17_1486</name>
</gene>
<sequence>MANCFLIAKSLSFNIHRSLLVRIASGRRSFTLDSQKLSYEGPGKTTASFLDDEVGQYLMINSITDNGFKLTNGAFAVGPIILFPSFVFRWKIKTIEDITPESLSWLRMIEPKIELIVLGIGQTNYWPSESIKIVQENLRILRKDLKIEMMSTKDAVATYNFMLADFRLIGGAFLPLPSDLEQKLIDA</sequence>
<proteinExistence type="predicted"/>
<evidence type="ECO:0000313" key="1">
    <source>
        <dbReference type="EMBL" id="KAH7645948.1"/>
    </source>
</evidence>
<reference evidence="2" key="1">
    <citation type="submission" date="2013-05" db="EMBL/GenBank/DDBJ databases">
        <authorList>
            <person name="Yim A.K.Y."/>
            <person name="Chan T.F."/>
            <person name="Ji K.M."/>
            <person name="Liu X.Y."/>
            <person name="Zhou J.W."/>
            <person name="Li R.Q."/>
            <person name="Yang K.Y."/>
            <person name="Li J."/>
            <person name="Li M."/>
            <person name="Law P.T.W."/>
            <person name="Wu Y.L."/>
            <person name="Cai Z.L."/>
            <person name="Qin H."/>
            <person name="Bao Y."/>
            <person name="Leung R.K.K."/>
            <person name="Ng P.K.S."/>
            <person name="Zou J."/>
            <person name="Zhong X.J."/>
            <person name="Ran P.X."/>
            <person name="Zhong N.S."/>
            <person name="Liu Z.G."/>
            <person name="Tsui S.K.W."/>
        </authorList>
    </citation>
    <scope>NUCLEOTIDE SEQUENCE</scope>
    <source>
        <strain evidence="2">Derf</strain>
        <tissue evidence="2">Whole organism</tissue>
    </source>
</reference>
<evidence type="ECO:0000313" key="3">
    <source>
        <dbReference type="Proteomes" id="UP000790347"/>
    </source>
</evidence>
<reference evidence="1" key="3">
    <citation type="journal article" date="2021" name="World Allergy Organ. J.">
        <title>Chromosome-level assembly of Dermatophagoides farinae genome and transcriptome reveals two novel allergens Der f 37 and Der f 39.</title>
        <authorList>
            <person name="Chen J."/>
            <person name="Cai Z."/>
            <person name="Fan D."/>
            <person name="Hu J."/>
            <person name="Hou Y."/>
            <person name="He Y."/>
            <person name="Zhang Z."/>
            <person name="Zhao Z."/>
            <person name="Gao P."/>
            <person name="Hu W."/>
            <person name="Sun J."/>
            <person name="Li J."/>
            <person name="Ji K."/>
        </authorList>
    </citation>
    <scope>NUCLEOTIDE SEQUENCE</scope>
    <source>
        <strain evidence="1">JKM2019</strain>
    </source>
</reference>
<dbReference type="GO" id="GO:0032981">
    <property type="term" value="P:mitochondrial respiratory chain complex I assembly"/>
    <property type="evidence" value="ECO:0007669"/>
    <property type="project" value="TreeGrafter"/>
</dbReference>
<dbReference type="Pfam" id="PF04430">
    <property type="entry name" value="DUF498"/>
    <property type="match status" value="1"/>
</dbReference>
<reference evidence="1" key="2">
    <citation type="submission" date="2020-06" db="EMBL/GenBank/DDBJ databases">
        <authorList>
            <person name="Ji K."/>
            <person name="Li J."/>
        </authorList>
    </citation>
    <scope>NUCLEOTIDE SEQUENCE</scope>
    <source>
        <strain evidence="1">JKM2019</strain>
        <tissue evidence="1">Whole body</tissue>
    </source>
</reference>
<dbReference type="InterPro" id="IPR007523">
    <property type="entry name" value="NDUFAF3/AAMDC"/>
</dbReference>
<dbReference type="GO" id="GO:0005743">
    <property type="term" value="C:mitochondrial inner membrane"/>
    <property type="evidence" value="ECO:0007669"/>
    <property type="project" value="TreeGrafter"/>
</dbReference>
<dbReference type="SUPFAM" id="SSF64076">
    <property type="entry name" value="MTH938-like"/>
    <property type="match status" value="1"/>
</dbReference>
<accession>A0A922HYF4</accession>
<dbReference type="Gene3D" id="3.40.1230.10">
    <property type="entry name" value="MTH938-like"/>
    <property type="match status" value="1"/>
</dbReference>
<organism evidence="2 3">
    <name type="scientific">Dermatophagoides farinae</name>
    <name type="common">American house dust mite</name>
    <dbReference type="NCBI Taxonomy" id="6954"/>
    <lineage>
        <taxon>Eukaryota</taxon>
        <taxon>Metazoa</taxon>
        <taxon>Ecdysozoa</taxon>
        <taxon>Arthropoda</taxon>
        <taxon>Chelicerata</taxon>
        <taxon>Arachnida</taxon>
        <taxon>Acari</taxon>
        <taxon>Acariformes</taxon>
        <taxon>Sarcoptiformes</taxon>
        <taxon>Astigmata</taxon>
        <taxon>Psoroptidia</taxon>
        <taxon>Analgoidea</taxon>
        <taxon>Pyroglyphidae</taxon>
        <taxon>Dermatophagoidinae</taxon>
        <taxon>Dermatophagoides</taxon>
    </lineage>
</organism>
<dbReference type="Proteomes" id="UP000790347">
    <property type="component" value="Unassembled WGS sequence"/>
</dbReference>
<dbReference type="InterPro" id="IPR036748">
    <property type="entry name" value="MTH938-like_sf"/>
</dbReference>
<protein>
    <submittedName>
        <fullName evidence="1">Duf498 domain containing protein</fullName>
    </submittedName>
    <submittedName>
        <fullName evidence="2">NADH dehydrogenase [ubiquinone] 1 alpha subcomplex assembly factor 3</fullName>
    </submittedName>
</protein>